<organism evidence="2 3">
    <name type="scientific">Lentihominibacter faecis</name>
    <dbReference type="NCBI Taxonomy" id="2764712"/>
    <lineage>
        <taxon>Bacteria</taxon>
        <taxon>Bacillati</taxon>
        <taxon>Bacillota</taxon>
        <taxon>Clostridia</taxon>
        <taxon>Peptostreptococcales</taxon>
        <taxon>Anaerovoracaceae</taxon>
        <taxon>Lentihominibacter</taxon>
    </lineage>
</organism>
<feature type="domain" description="CRISPR-associated protein Cas6 C-terminal" evidence="1">
    <location>
        <begin position="18"/>
        <end position="61"/>
    </location>
</feature>
<reference evidence="2" key="1">
    <citation type="submission" date="2020-08" db="EMBL/GenBank/DDBJ databases">
        <authorList>
            <person name="Liu C."/>
            <person name="Sun Q."/>
        </authorList>
    </citation>
    <scope>NUCLEOTIDE SEQUENCE</scope>
    <source>
        <strain evidence="2">BX16</strain>
    </source>
</reference>
<accession>A0A923NAR8</accession>
<feature type="non-terminal residue" evidence="2">
    <location>
        <position position="1"/>
    </location>
</feature>
<keyword evidence="3" id="KW-1185">Reference proteome</keyword>
<evidence type="ECO:0000313" key="2">
    <source>
        <dbReference type="EMBL" id="MBC5998608.1"/>
    </source>
</evidence>
<gene>
    <name evidence="2" type="primary">cas6</name>
    <name evidence="2" type="ORF">H8876_01045</name>
</gene>
<comment type="caution">
    <text evidence="2">The sequence shown here is derived from an EMBL/GenBank/DDBJ whole genome shotgun (WGS) entry which is preliminary data.</text>
</comment>
<dbReference type="EMBL" id="JACRWC010000021">
    <property type="protein sequence ID" value="MBC5998608.1"/>
    <property type="molecule type" value="Genomic_DNA"/>
</dbReference>
<dbReference type="InterPro" id="IPR019267">
    <property type="entry name" value="CRISPR-assoc_Cas6_C"/>
</dbReference>
<dbReference type="Proteomes" id="UP000644115">
    <property type="component" value="Unassembled WGS sequence"/>
</dbReference>
<evidence type="ECO:0000259" key="1">
    <source>
        <dbReference type="Pfam" id="PF10040"/>
    </source>
</evidence>
<dbReference type="Pfam" id="PF10040">
    <property type="entry name" value="CRISPR_Cas6"/>
    <property type="match status" value="1"/>
</dbReference>
<dbReference type="RefSeq" id="WP_249286172.1">
    <property type="nucleotide sequence ID" value="NZ_JACRWC010000021.1"/>
</dbReference>
<evidence type="ECO:0000313" key="3">
    <source>
        <dbReference type="Proteomes" id="UP000644115"/>
    </source>
</evidence>
<proteinExistence type="predicted"/>
<sequence length="69" mass="7778">ETDSLHSTQFYLEHTKIPSFMGRITLKITGPQQFVNLMHLLIRIGEYAGIGIKTAMGMGAVEITERKEK</sequence>
<name>A0A923NAR8_9FIRM</name>
<dbReference type="Gene3D" id="3.30.70.1900">
    <property type="match status" value="1"/>
</dbReference>
<dbReference type="AlphaFoldDB" id="A0A923NAR8"/>
<protein>
    <submittedName>
        <fullName evidence="2">CRISPR system precrRNA processing endoribonuclease RAMP protein Cas6</fullName>
    </submittedName>
</protein>